<keyword evidence="3" id="KW-1185">Reference proteome</keyword>
<dbReference type="Proteomes" id="UP001519310">
    <property type="component" value="Unassembled WGS sequence"/>
</dbReference>
<gene>
    <name evidence="2" type="ORF">J2Z77_000467</name>
</gene>
<dbReference type="RefSeq" id="WP_189965307.1">
    <property type="nucleotide sequence ID" value="NZ_BMVL01000002.1"/>
</dbReference>
<evidence type="ECO:0000259" key="1">
    <source>
        <dbReference type="Pfam" id="PF13340"/>
    </source>
</evidence>
<sequence>MIDAIACKYRTGTPWMELPEHFGSWKGAHNQLWKWAANGTREKLVHSCG</sequence>
<protein>
    <submittedName>
        <fullName evidence="2">Transposase</fullName>
    </submittedName>
</protein>
<evidence type="ECO:0000313" key="2">
    <source>
        <dbReference type="EMBL" id="MBP2034683.1"/>
    </source>
</evidence>
<dbReference type="EMBL" id="JAGGLQ010000001">
    <property type="protein sequence ID" value="MBP2034683.1"/>
    <property type="molecule type" value="Genomic_DNA"/>
</dbReference>
<dbReference type="InterPro" id="IPR025161">
    <property type="entry name" value="IS402-like_dom"/>
</dbReference>
<feature type="domain" description="Insertion element IS402-like" evidence="1">
    <location>
        <begin position="1"/>
        <end position="44"/>
    </location>
</feature>
<evidence type="ECO:0000313" key="3">
    <source>
        <dbReference type="Proteomes" id="UP001519310"/>
    </source>
</evidence>
<organism evidence="2 3">
    <name type="scientific">Streptomyces avidinii</name>
    <dbReference type="NCBI Taxonomy" id="1895"/>
    <lineage>
        <taxon>Bacteria</taxon>
        <taxon>Bacillati</taxon>
        <taxon>Actinomycetota</taxon>
        <taxon>Actinomycetes</taxon>
        <taxon>Kitasatosporales</taxon>
        <taxon>Streptomycetaceae</taxon>
        <taxon>Streptomyces</taxon>
    </lineage>
</organism>
<accession>A0ABS4KXD4</accession>
<proteinExistence type="predicted"/>
<comment type="caution">
    <text evidence="2">The sequence shown here is derived from an EMBL/GenBank/DDBJ whole genome shotgun (WGS) entry which is preliminary data.</text>
</comment>
<reference evidence="2 3" key="1">
    <citation type="submission" date="2021-03" db="EMBL/GenBank/DDBJ databases">
        <title>Genomic Encyclopedia of Type Strains, Phase IV (KMG-IV): sequencing the most valuable type-strain genomes for metagenomic binning, comparative biology and taxonomic classification.</title>
        <authorList>
            <person name="Goeker M."/>
        </authorList>
    </citation>
    <scope>NUCLEOTIDE SEQUENCE [LARGE SCALE GENOMIC DNA]</scope>
    <source>
        <strain evidence="2 3">DSM 40526</strain>
    </source>
</reference>
<dbReference type="Pfam" id="PF13340">
    <property type="entry name" value="DUF4096"/>
    <property type="match status" value="1"/>
</dbReference>
<name>A0ABS4KXD4_STRAV</name>